<dbReference type="GO" id="GO:0016705">
    <property type="term" value="F:oxidoreductase activity, acting on paired donors, with incorporation or reduction of molecular oxygen"/>
    <property type="evidence" value="ECO:0007669"/>
    <property type="project" value="InterPro"/>
</dbReference>
<evidence type="ECO:0000256" key="3">
    <source>
        <dbReference type="PIRSR" id="PIRSR602401-1"/>
    </source>
</evidence>
<sequence length="527" mass="62108">MVLHIFNDILSIILVLVIIYVSHFYYKYFTRENPIPGPIPLPLVGNIFLVFRDFGDWPTQLQKKYGDVYETYIGPQRIVWICREDLAQKMSIPSARNNFHGRTPSDNDGLKEIGFLDSGVVYNLNYKNWEYYRRFYARSLLKLSFIVQATDSVQKIFREMEDYWELLGEDTVLNFPHWTKRYFMDNIFFMTASKHRYSLASYHNSISVDKKVHVPENHLKEGDALIDAVDNYMMCLIYFLAFPKLIREFPGIRIYTKKLKEGLNWLNRKVHSIIKERREEIEKTPEDQELAHDLLTMFITINTPRDITEKIADSLHDRPMTDEEICGLFIENLSGGIDTLANTTSFIIHYLSRYPKVKERLIEEVDRVVGKDLNRNITYEEVGKLEYCEAVINECTRIFSTFPMVARSNTNPDEIDGVKIPKNTQFFVNLQGIHRRESLWTNPEEFNPDRFLNKRNSEVKTHLYTFGSGLRKCPGRNLATLELKLTLALLYRKYDVELVNRDAPLKYFTTILRTCSELKVRIKRRKF</sequence>
<dbReference type="PRINTS" id="PR00385">
    <property type="entry name" value="P450"/>
</dbReference>
<evidence type="ECO:0000256" key="5">
    <source>
        <dbReference type="SAM" id="Phobius"/>
    </source>
</evidence>
<keyword evidence="4" id="KW-0503">Monooxygenase</keyword>
<dbReference type="PRINTS" id="PR00463">
    <property type="entry name" value="EP450I"/>
</dbReference>
<accession>A0A9N8VM82</accession>
<name>A0A9N8VM82_9GLOM</name>
<dbReference type="Pfam" id="PF00067">
    <property type="entry name" value="p450"/>
    <property type="match status" value="1"/>
</dbReference>
<dbReference type="GO" id="GO:0020037">
    <property type="term" value="F:heme binding"/>
    <property type="evidence" value="ECO:0007669"/>
    <property type="project" value="InterPro"/>
</dbReference>
<keyword evidence="4" id="KW-0560">Oxidoreductase</keyword>
<keyword evidence="5" id="KW-0472">Membrane</keyword>
<keyword evidence="7" id="KW-1185">Reference proteome</keyword>
<dbReference type="PROSITE" id="PS00086">
    <property type="entry name" value="CYTOCHROME_P450"/>
    <property type="match status" value="1"/>
</dbReference>
<evidence type="ECO:0000313" key="6">
    <source>
        <dbReference type="EMBL" id="CAG8455699.1"/>
    </source>
</evidence>
<dbReference type="Proteomes" id="UP000789342">
    <property type="component" value="Unassembled WGS sequence"/>
</dbReference>
<dbReference type="GO" id="GO:0004497">
    <property type="term" value="F:monooxygenase activity"/>
    <property type="evidence" value="ECO:0007669"/>
    <property type="project" value="UniProtKB-KW"/>
</dbReference>
<dbReference type="AlphaFoldDB" id="A0A9N8VM82"/>
<dbReference type="Gene3D" id="1.10.630.10">
    <property type="entry name" value="Cytochrome P450"/>
    <property type="match status" value="1"/>
</dbReference>
<gene>
    <name evidence="6" type="ORF">AMORRO_LOCUS1135</name>
</gene>
<organism evidence="6 7">
    <name type="scientific">Acaulospora morrowiae</name>
    <dbReference type="NCBI Taxonomy" id="94023"/>
    <lineage>
        <taxon>Eukaryota</taxon>
        <taxon>Fungi</taxon>
        <taxon>Fungi incertae sedis</taxon>
        <taxon>Mucoromycota</taxon>
        <taxon>Glomeromycotina</taxon>
        <taxon>Glomeromycetes</taxon>
        <taxon>Diversisporales</taxon>
        <taxon>Acaulosporaceae</taxon>
        <taxon>Acaulospora</taxon>
    </lineage>
</organism>
<dbReference type="OrthoDB" id="1470350at2759"/>
<evidence type="ECO:0000256" key="4">
    <source>
        <dbReference type="RuleBase" id="RU000461"/>
    </source>
</evidence>
<keyword evidence="1 3" id="KW-0479">Metal-binding</keyword>
<evidence type="ECO:0000313" key="7">
    <source>
        <dbReference type="Proteomes" id="UP000789342"/>
    </source>
</evidence>
<dbReference type="InterPro" id="IPR001128">
    <property type="entry name" value="Cyt_P450"/>
</dbReference>
<dbReference type="GO" id="GO:0005506">
    <property type="term" value="F:iron ion binding"/>
    <property type="evidence" value="ECO:0007669"/>
    <property type="project" value="InterPro"/>
</dbReference>
<protein>
    <submittedName>
        <fullName evidence="6">11685_t:CDS:1</fullName>
    </submittedName>
</protein>
<dbReference type="PANTHER" id="PTHR24301:SF2">
    <property type="entry name" value="THROMBOXANE-A SYNTHASE"/>
    <property type="match status" value="1"/>
</dbReference>
<dbReference type="InterPro" id="IPR002401">
    <property type="entry name" value="Cyt_P450_E_grp-I"/>
</dbReference>
<comment type="caution">
    <text evidence="6">The sequence shown here is derived from an EMBL/GenBank/DDBJ whole genome shotgun (WGS) entry which is preliminary data.</text>
</comment>
<comment type="cofactor">
    <cofactor evidence="3">
        <name>heme</name>
        <dbReference type="ChEBI" id="CHEBI:30413"/>
    </cofactor>
</comment>
<dbReference type="InterPro" id="IPR017972">
    <property type="entry name" value="Cyt_P450_CS"/>
</dbReference>
<keyword evidence="2 3" id="KW-0408">Iron</keyword>
<keyword evidence="5" id="KW-0812">Transmembrane</keyword>
<keyword evidence="3 4" id="KW-0349">Heme</keyword>
<dbReference type="EMBL" id="CAJVPV010000411">
    <property type="protein sequence ID" value="CAG8455699.1"/>
    <property type="molecule type" value="Genomic_DNA"/>
</dbReference>
<dbReference type="SUPFAM" id="SSF48264">
    <property type="entry name" value="Cytochrome P450"/>
    <property type="match status" value="1"/>
</dbReference>
<feature type="transmembrane region" description="Helical" evidence="5">
    <location>
        <begin position="9"/>
        <end position="26"/>
    </location>
</feature>
<dbReference type="PANTHER" id="PTHR24301">
    <property type="entry name" value="THROMBOXANE-A SYNTHASE"/>
    <property type="match status" value="1"/>
</dbReference>
<reference evidence="6" key="1">
    <citation type="submission" date="2021-06" db="EMBL/GenBank/DDBJ databases">
        <authorList>
            <person name="Kallberg Y."/>
            <person name="Tangrot J."/>
            <person name="Rosling A."/>
        </authorList>
    </citation>
    <scope>NUCLEOTIDE SEQUENCE</scope>
    <source>
        <strain evidence="6">CL551</strain>
    </source>
</reference>
<keyword evidence="5" id="KW-1133">Transmembrane helix</keyword>
<proteinExistence type="inferred from homology"/>
<dbReference type="CDD" id="cd00302">
    <property type="entry name" value="cytochrome_P450"/>
    <property type="match status" value="1"/>
</dbReference>
<evidence type="ECO:0000256" key="1">
    <source>
        <dbReference type="ARBA" id="ARBA00022723"/>
    </source>
</evidence>
<dbReference type="InterPro" id="IPR036396">
    <property type="entry name" value="Cyt_P450_sf"/>
</dbReference>
<comment type="similarity">
    <text evidence="4">Belongs to the cytochrome P450 family.</text>
</comment>
<evidence type="ECO:0000256" key="2">
    <source>
        <dbReference type="ARBA" id="ARBA00023004"/>
    </source>
</evidence>
<feature type="binding site" description="axial binding residue" evidence="3">
    <location>
        <position position="473"/>
    </location>
    <ligand>
        <name>heme</name>
        <dbReference type="ChEBI" id="CHEBI:30413"/>
    </ligand>
    <ligandPart>
        <name>Fe</name>
        <dbReference type="ChEBI" id="CHEBI:18248"/>
    </ligandPart>
</feature>